<sequence length="120" mass="13567">MRRKLTAKARVGGISLLVIFGLLVYYGTRVEKIGSEYDNHFFQSNVSAGIEIDTVSIMATELPSNVKQVIQTDSLFNDLKITAVKKISRKDNEYYDVSFLDTDDFSIMVMYDKNGGVIRQ</sequence>
<evidence type="ECO:0000313" key="2">
    <source>
        <dbReference type="EMBL" id="SHN27071.1"/>
    </source>
</evidence>
<name>A0A1M7Q954_9BACT</name>
<dbReference type="SUPFAM" id="SSF160574">
    <property type="entry name" value="BT0923-like"/>
    <property type="match status" value="1"/>
</dbReference>
<reference evidence="2 3" key="1">
    <citation type="submission" date="2016-11" db="EMBL/GenBank/DDBJ databases">
        <authorList>
            <person name="Jaros S."/>
            <person name="Januszkiewicz K."/>
            <person name="Wedrychowicz H."/>
        </authorList>
    </citation>
    <scope>NUCLEOTIDE SEQUENCE [LARGE SCALE GENOMIC DNA]</scope>
    <source>
        <strain evidence="2 3">CGMCC 1.6102</strain>
    </source>
</reference>
<feature type="transmembrane region" description="Helical" evidence="1">
    <location>
        <begin position="7"/>
        <end position="26"/>
    </location>
</feature>
<keyword evidence="1" id="KW-0472">Membrane</keyword>
<dbReference type="AlphaFoldDB" id="A0A1M7Q954"/>
<organism evidence="2 3">
    <name type="scientific">Cyclobacterium lianum</name>
    <dbReference type="NCBI Taxonomy" id="388280"/>
    <lineage>
        <taxon>Bacteria</taxon>
        <taxon>Pseudomonadati</taxon>
        <taxon>Bacteroidota</taxon>
        <taxon>Cytophagia</taxon>
        <taxon>Cytophagales</taxon>
        <taxon>Cyclobacteriaceae</taxon>
        <taxon>Cyclobacterium</taxon>
    </lineage>
</organism>
<dbReference type="STRING" id="388280.SAMN04488057_11568"/>
<dbReference type="EMBL" id="FRCY01000015">
    <property type="protein sequence ID" value="SHN27071.1"/>
    <property type="molecule type" value="Genomic_DNA"/>
</dbReference>
<dbReference type="OrthoDB" id="840370at2"/>
<keyword evidence="1" id="KW-1133">Transmembrane helix</keyword>
<keyword evidence="3" id="KW-1185">Reference proteome</keyword>
<protein>
    <recommendedName>
        <fullName evidence="4">Beta-lactamase-inhibitor-like, PepSY-like</fullName>
    </recommendedName>
</protein>
<evidence type="ECO:0000313" key="3">
    <source>
        <dbReference type="Proteomes" id="UP000184513"/>
    </source>
</evidence>
<dbReference type="Proteomes" id="UP000184513">
    <property type="component" value="Unassembled WGS sequence"/>
</dbReference>
<keyword evidence="1" id="KW-0812">Transmembrane</keyword>
<evidence type="ECO:0008006" key="4">
    <source>
        <dbReference type="Google" id="ProtNLM"/>
    </source>
</evidence>
<dbReference type="RefSeq" id="WP_143156103.1">
    <property type="nucleotide sequence ID" value="NZ_FRCY01000015.1"/>
</dbReference>
<evidence type="ECO:0000256" key="1">
    <source>
        <dbReference type="SAM" id="Phobius"/>
    </source>
</evidence>
<proteinExistence type="predicted"/>
<accession>A0A1M7Q954</accession>
<gene>
    <name evidence="2" type="ORF">SAMN04488057_11568</name>
</gene>